<evidence type="ECO:0000256" key="3">
    <source>
        <dbReference type="ARBA" id="ARBA00007571"/>
    </source>
</evidence>
<dbReference type="FunFam" id="3.20.20.70:FF:000075">
    <property type="entry name" value="Tryptophan biosynthesis protein TRP1"/>
    <property type="match status" value="1"/>
</dbReference>
<dbReference type="InterPro" id="IPR013785">
    <property type="entry name" value="Aldolase_TIM"/>
</dbReference>
<dbReference type="GO" id="GO:0000162">
    <property type="term" value="P:L-tryptophan biosynthetic process"/>
    <property type="evidence" value="ECO:0007669"/>
    <property type="project" value="UniProtKB-UniRule"/>
</dbReference>
<dbReference type="InterPro" id="IPR011060">
    <property type="entry name" value="RibuloseP-bd_barrel"/>
</dbReference>
<dbReference type="Proteomes" id="UP001063350">
    <property type="component" value="Chromosome"/>
</dbReference>
<keyword evidence="9 10" id="KW-0413">Isomerase</keyword>
<dbReference type="HAMAP" id="MF_00135">
    <property type="entry name" value="PRAI"/>
    <property type="match status" value="1"/>
</dbReference>
<keyword evidence="6 10" id="KW-0028">Amino-acid biosynthesis</keyword>
<dbReference type="EC" id="5.3.1.24" evidence="4 10"/>
<evidence type="ECO:0000256" key="1">
    <source>
        <dbReference type="ARBA" id="ARBA00001164"/>
    </source>
</evidence>
<dbReference type="CDD" id="cd00405">
    <property type="entry name" value="PRAI"/>
    <property type="match status" value="1"/>
</dbReference>
<comment type="pathway">
    <text evidence="2 10">Amino-acid biosynthesis; L-tryptophan biosynthesis; L-tryptophan from chorismate: step 3/5.</text>
</comment>
<dbReference type="InterPro" id="IPR001240">
    <property type="entry name" value="PRAI_dom"/>
</dbReference>
<evidence type="ECO:0000256" key="10">
    <source>
        <dbReference type="HAMAP-Rule" id="MF_00135"/>
    </source>
</evidence>
<name>A0A915TZD2_9BACT</name>
<dbReference type="RefSeq" id="WP_267928487.1">
    <property type="nucleotide sequence ID" value="NZ_AP024233.1"/>
</dbReference>
<reference evidence="12" key="1">
    <citation type="submission" date="2020-12" db="EMBL/GenBank/DDBJ databases">
        <title>Desulfobium dissulfuricans gen. nov., sp. nov., a novel mesophilic, sulfate-reducing bacterium isolated from a deep-sea hydrothermal vent.</title>
        <authorList>
            <person name="Hashimoto Y."/>
            <person name="Tame A."/>
            <person name="Sawayama S."/>
            <person name="Miyazaki J."/>
            <person name="Takai K."/>
            <person name="Nakagawa S."/>
        </authorList>
    </citation>
    <scope>NUCLEOTIDE SEQUENCE</scope>
    <source>
        <strain evidence="12">GF1</strain>
    </source>
</reference>
<dbReference type="NCBIfam" id="NF002298">
    <property type="entry name" value="PRK01222.1-4"/>
    <property type="match status" value="1"/>
</dbReference>
<evidence type="ECO:0000259" key="11">
    <source>
        <dbReference type="Pfam" id="PF00697"/>
    </source>
</evidence>
<accession>A0A915TZD2</accession>
<keyword evidence="7 10" id="KW-0822">Tryptophan biosynthesis</keyword>
<evidence type="ECO:0000313" key="12">
    <source>
        <dbReference type="EMBL" id="BCO08583.1"/>
    </source>
</evidence>
<sequence length="221" mass="24485">MNARIRVKMCGITRIEDATAAVEAGVDALGFIFFEKSPRFIDPEEARLIIEALPPFVDVVGVFVDKKRNEVEEIIDYCRLNYAQLHGTESPKYCERLARFAAPCQILKVLRVGPGDGLSVADITPYNPHVRGFLLDTFHKSQLGGTGKSFDWSRINQLKLQRPFILAGGLTLDNIAAAISAVQPYGVDINSGVEERPGCKDHELVRKMMQAIRTLEVNAGK</sequence>
<evidence type="ECO:0000256" key="5">
    <source>
        <dbReference type="ARBA" id="ARBA00022272"/>
    </source>
</evidence>
<evidence type="ECO:0000256" key="9">
    <source>
        <dbReference type="ARBA" id="ARBA00023235"/>
    </source>
</evidence>
<dbReference type="SUPFAM" id="SSF51366">
    <property type="entry name" value="Ribulose-phoshate binding barrel"/>
    <property type="match status" value="1"/>
</dbReference>
<keyword evidence="8 10" id="KW-0057">Aromatic amino acid biosynthesis</keyword>
<evidence type="ECO:0000256" key="2">
    <source>
        <dbReference type="ARBA" id="ARBA00004664"/>
    </source>
</evidence>
<comment type="catalytic activity">
    <reaction evidence="1 10">
        <text>N-(5-phospho-beta-D-ribosyl)anthranilate = 1-(2-carboxyphenylamino)-1-deoxy-D-ribulose 5-phosphate</text>
        <dbReference type="Rhea" id="RHEA:21540"/>
        <dbReference type="ChEBI" id="CHEBI:18277"/>
        <dbReference type="ChEBI" id="CHEBI:58613"/>
        <dbReference type="EC" id="5.3.1.24"/>
    </reaction>
</comment>
<feature type="domain" description="N-(5'phosphoribosyl) anthranilate isomerase (PRAI)" evidence="11">
    <location>
        <begin position="7"/>
        <end position="210"/>
    </location>
</feature>
<dbReference type="AlphaFoldDB" id="A0A915TZD2"/>
<proteinExistence type="inferred from homology"/>
<dbReference type="KEGG" id="ddu:GF1_09590"/>
<dbReference type="EMBL" id="AP024233">
    <property type="protein sequence ID" value="BCO08583.1"/>
    <property type="molecule type" value="Genomic_DNA"/>
</dbReference>
<protein>
    <recommendedName>
        <fullName evidence="5 10">N-(5'-phosphoribosyl)anthranilate isomerase</fullName>
        <shortName evidence="10">PRAI</shortName>
        <ecNumber evidence="4 10">5.3.1.24</ecNumber>
    </recommendedName>
</protein>
<dbReference type="Gene3D" id="3.20.20.70">
    <property type="entry name" value="Aldolase class I"/>
    <property type="match status" value="1"/>
</dbReference>
<evidence type="ECO:0000313" key="13">
    <source>
        <dbReference type="Proteomes" id="UP001063350"/>
    </source>
</evidence>
<comment type="similarity">
    <text evidence="3 10">Belongs to the TrpF family.</text>
</comment>
<dbReference type="InterPro" id="IPR044643">
    <property type="entry name" value="TrpF_fam"/>
</dbReference>
<keyword evidence="13" id="KW-1185">Reference proteome</keyword>
<evidence type="ECO:0000256" key="4">
    <source>
        <dbReference type="ARBA" id="ARBA00012572"/>
    </source>
</evidence>
<dbReference type="GO" id="GO:0004640">
    <property type="term" value="F:phosphoribosylanthranilate isomerase activity"/>
    <property type="evidence" value="ECO:0007669"/>
    <property type="project" value="UniProtKB-UniRule"/>
</dbReference>
<dbReference type="PANTHER" id="PTHR42894:SF1">
    <property type="entry name" value="N-(5'-PHOSPHORIBOSYL)ANTHRANILATE ISOMERASE"/>
    <property type="match status" value="1"/>
</dbReference>
<evidence type="ECO:0000256" key="6">
    <source>
        <dbReference type="ARBA" id="ARBA00022605"/>
    </source>
</evidence>
<organism evidence="12 13">
    <name type="scientific">Desulfolithobacter dissulfuricans</name>
    <dbReference type="NCBI Taxonomy" id="2795293"/>
    <lineage>
        <taxon>Bacteria</taxon>
        <taxon>Pseudomonadati</taxon>
        <taxon>Thermodesulfobacteriota</taxon>
        <taxon>Desulfobulbia</taxon>
        <taxon>Desulfobulbales</taxon>
        <taxon>Desulfobulbaceae</taxon>
        <taxon>Desulfolithobacter</taxon>
    </lineage>
</organism>
<evidence type="ECO:0000256" key="8">
    <source>
        <dbReference type="ARBA" id="ARBA00023141"/>
    </source>
</evidence>
<evidence type="ECO:0000256" key="7">
    <source>
        <dbReference type="ARBA" id="ARBA00022822"/>
    </source>
</evidence>
<dbReference type="PANTHER" id="PTHR42894">
    <property type="entry name" value="N-(5'-PHOSPHORIBOSYL)ANTHRANILATE ISOMERASE"/>
    <property type="match status" value="1"/>
</dbReference>
<dbReference type="Pfam" id="PF00697">
    <property type="entry name" value="PRAI"/>
    <property type="match status" value="1"/>
</dbReference>
<gene>
    <name evidence="10 12" type="primary">trpF</name>
    <name evidence="12" type="ORF">GF1_09590</name>
</gene>